<protein>
    <submittedName>
        <fullName evidence="2">Uncharacterized protein</fullName>
    </submittedName>
</protein>
<dbReference type="AlphaFoldDB" id="A0A8T8HTB5"/>
<feature type="compositionally biased region" description="Pro residues" evidence="1">
    <location>
        <begin position="43"/>
        <end position="57"/>
    </location>
</feature>
<feature type="compositionally biased region" description="Low complexity" evidence="1">
    <location>
        <begin position="30"/>
        <end position="42"/>
    </location>
</feature>
<proteinExistence type="predicted"/>
<reference evidence="2" key="1">
    <citation type="submission" date="2021-04" db="EMBL/GenBank/DDBJ databases">
        <title>Saccharothrix algeriensis WGS.</title>
        <authorList>
            <person name="Stuskova K."/>
            <person name="Hakalova E."/>
            <person name="Tebbal A.B."/>
            <person name="Eichmeier A."/>
        </authorList>
    </citation>
    <scope>NUCLEOTIDE SEQUENCE</scope>
    <source>
        <strain evidence="2">NRRL B-24137</strain>
    </source>
</reference>
<evidence type="ECO:0000313" key="2">
    <source>
        <dbReference type="EMBL" id="QTR01144.1"/>
    </source>
</evidence>
<dbReference type="EMBL" id="CP072788">
    <property type="protein sequence ID" value="QTR01144.1"/>
    <property type="molecule type" value="Genomic_DNA"/>
</dbReference>
<name>A0A8T8HTB5_9PSEU</name>
<evidence type="ECO:0000313" key="3">
    <source>
        <dbReference type="Proteomes" id="UP000671828"/>
    </source>
</evidence>
<feature type="region of interest" description="Disordered" evidence="1">
    <location>
        <begin position="1"/>
        <end position="57"/>
    </location>
</feature>
<evidence type="ECO:0000256" key="1">
    <source>
        <dbReference type="SAM" id="MobiDB-lite"/>
    </source>
</evidence>
<dbReference type="Proteomes" id="UP000671828">
    <property type="component" value="Chromosome"/>
</dbReference>
<sequence>MPTALGSPGGVTPVNPPPGSCCANPGAPGVPGTNPGLPGTNPGVPPPPGATPGTPPVAPLIPPLNCGTAATGVLTSEVVVTSKLDGLVMPWYRSRESRLASTYWSNPRITCSRAACVCLTSLAWSVS</sequence>
<organism evidence="2 3">
    <name type="scientific">Saccharothrix algeriensis</name>
    <dbReference type="NCBI Taxonomy" id="173560"/>
    <lineage>
        <taxon>Bacteria</taxon>
        <taxon>Bacillati</taxon>
        <taxon>Actinomycetota</taxon>
        <taxon>Actinomycetes</taxon>
        <taxon>Pseudonocardiales</taxon>
        <taxon>Pseudonocardiaceae</taxon>
        <taxon>Saccharothrix</taxon>
    </lineage>
</organism>
<accession>A0A8T8HTB5</accession>
<gene>
    <name evidence="2" type="ORF">J7S33_16735</name>
</gene>